<evidence type="ECO:0000313" key="10">
    <source>
        <dbReference type="EMBL" id="GFH32441.1"/>
    </source>
</evidence>
<dbReference type="Pfam" id="PF00759">
    <property type="entry name" value="Glyco_hydro_9"/>
    <property type="match status" value="1"/>
</dbReference>
<gene>
    <name evidence="10" type="ORF">HaLaN_31658</name>
</gene>
<dbReference type="GO" id="GO:0008810">
    <property type="term" value="F:cellulase activity"/>
    <property type="evidence" value="ECO:0007669"/>
    <property type="project" value="UniProtKB-EC"/>
</dbReference>
<dbReference type="AlphaFoldDB" id="A0A6A0AJI3"/>
<comment type="catalytic activity">
    <reaction evidence="1">
        <text>Endohydrolysis of (1-&gt;4)-beta-D-glucosidic linkages in cellulose, lichenin and cereal beta-D-glucans.</text>
        <dbReference type="EC" id="3.2.1.4"/>
    </reaction>
</comment>
<sequence>QSPRQAYVGQETEPGAIIASDTYDWGSLLSSSYRFYEAQQSGVIPSWNRAAKDGFGPGGIDRDLSGGLYDAGDHLKLHLPLTMTLSTLALGAIEFESAYRAAGQWDTAAATLSRAAEYLIKSHIVASDTPTSNQFVAQVGDVDTDHNMWWGRPEQQPQGGPRGSAGYRPVYVISSSSPGADITAQAAAAMAGISMVLSKPGSWQNPSLAADLRSRARQLLAFAQAVPGTWKEPGPSVYRSSGYVDDIAVGSLWLCKLDLESSGSTLPTSCNNAIS</sequence>
<dbReference type="EC" id="3.2.1.4" evidence="3"/>
<keyword evidence="11" id="KW-1185">Reference proteome</keyword>
<dbReference type="SUPFAM" id="SSF48208">
    <property type="entry name" value="Six-hairpin glycosidases"/>
    <property type="match status" value="1"/>
</dbReference>
<evidence type="ECO:0000256" key="2">
    <source>
        <dbReference type="ARBA" id="ARBA00007072"/>
    </source>
</evidence>
<dbReference type="Gene3D" id="1.50.10.10">
    <property type="match status" value="1"/>
</dbReference>
<accession>A0A6A0AJI3</accession>
<evidence type="ECO:0000256" key="1">
    <source>
        <dbReference type="ARBA" id="ARBA00000966"/>
    </source>
</evidence>
<protein>
    <recommendedName>
        <fullName evidence="3">cellulase</fullName>
        <ecNumber evidence="3">3.2.1.4</ecNumber>
    </recommendedName>
</protein>
<comment type="caution">
    <text evidence="10">The sequence shown here is derived from an EMBL/GenBank/DDBJ whole genome shotgun (WGS) entry which is preliminary data.</text>
</comment>
<dbReference type="EMBL" id="BLLF01006645">
    <property type="protein sequence ID" value="GFH32441.1"/>
    <property type="molecule type" value="Genomic_DNA"/>
</dbReference>
<organism evidence="10 11">
    <name type="scientific">Haematococcus lacustris</name>
    <name type="common">Green alga</name>
    <name type="synonym">Haematococcus pluvialis</name>
    <dbReference type="NCBI Taxonomy" id="44745"/>
    <lineage>
        <taxon>Eukaryota</taxon>
        <taxon>Viridiplantae</taxon>
        <taxon>Chlorophyta</taxon>
        <taxon>core chlorophytes</taxon>
        <taxon>Chlorophyceae</taxon>
        <taxon>CS clade</taxon>
        <taxon>Chlamydomonadales</taxon>
        <taxon>Haematococcaceae</taxon>
        <taxon>Haematococcus</taxon>
    </lineage>
</organism>
<proteinExistence type="inferred from homology"/>
<evidence type="ECO:0000256" key="4">
    <source>
        <dbReference type="ARBA" id="ARBA00022801"/>
    </source>
</evidence>
<dbReference type="InterPro" id="IPR008928">
    <property type="entry name" value="6-hairpin_glycosidase_sf"/>
</dbReference>
<keyword evidence="7" id="KW-0326">Glycosidase</keyword>
<evidence type="ECO:0000256" key="6">
    <source>
        <dbReference type="ARBA" id="ARBA00023277"/>
    </source>
</evidence>
<evidence type="ECO:0000256" key="3">
    <source>
        <dbReference type="ARBA" id="ARBA00012601"/>
    </source>
</evidence>
<dbReference type="InterPro" id="IPR001701">
    <property type="entry name" value="Glyco_hydro_9"/>
</dbReference>
<keyword evidence="6" id="KW-0119">Carbohydrate metabolism</keyword>
<feature type="non-terminal residue" evidence="10">
    <location>
        <position position="1"/>
    </location>
</feature>
<dbReference type="GO" id="GO:0030245">
    <property type="term" value="P:cellulose catabolic process"/>
    <property type="evidence" value="ECO:0007669"/>
    <property type="project" value="UniProtKB-KW"/>
</dbReference>
<evidence type="ECO:0000259" key="9">
    <source>
        <dbReference type="Pfam" id="PF00759"/>
    </source>
</evidence>
<name>A0A6A0AJI3_HAELA</name>
<feature type="domain" description="Glycoside hydrolase family 9" evidence="9">
    <location>
        <begin position="26"/>
        <end position="258"/>
    </location>
</feature>
<evidence type="ECO:0000256" key="5">
    <source>
        <dbReference type="ARBA" id="ARBA00023001"/>
    </source>
</evidence>
<dbReference type="Proteomes" id="UP000485058">
    <property type="component" value="Unassembled WGS sequence"/>
</dbReference>
<evidence type="ECO:0000256" key="7">
    <source>
        <dbReference type="ARBA" id="ARBA00023295"/>
    </source>
</evidence>
<keyword evidence="5" id="KW-0136">Cellulose degradation</keyword>
<comment type="similarity">
    <text evidence="2">Belongs to the glycosyl hydrolase 9 (cellulase E) family.</text>
</comment>
<dbReference type="PANTHER" id="PTHR22298">
    <property type="entry name" value="ENDO-1,4-BETA-GLUCANASE"/>
    <property type="match status" value="1"/>
</dbReference>
<evidence type="ECO:0000313" key="11">
    <source>
        <dbReference type="Proteomes" id="UP000485058"/>
    </source>
</evidence>
<dbReference type="InterPro" id="IPR012341">
    <property type="entry name" value="6hp_glycosidase-like_sf"/>
</dbReference>
<evidence type="ECO:0000256" key="8">
    <source>
        <dbReference type="ARBA" id="ARBA00023326"/>
    </source>
</evidence>
<feature type="non-terminal residue" evidence="10">
    <location>
        <position position="275"/>
    </location>
</feature>
<keyword evidence="4" id="KW-0378">Hydrolase</keyword>
<reference evidence="10 11" key="1">
    <citation type="submission" date="2020-02" db="EMBL/GenBank/DDBJ databases">
        <title>Draft genome sequence of Haematococcus lacustris strain NIES-144.</title>
        <authorList>
            <person name="Morimoto D."/>
            <person name="Nakagawa S."/>
            <person name="Yoshida T."/>
            <person name="Sawayama S."/>
        </authorList>
    </citation>
    <scope>NUCLEOTIDE SEQUENCE [LARGE SCALE GENOMIC DNA]</scope>
    <source>
        <strain evidence="10 11">NIES-144</strain>
    </source>
</reference>
<keyword evidence="8" id="KW-0624">Polysaccharide degradation</keyword>